<dbReference type="RefSeq" id="XP_034099162.1">
    <property type="nucleotide sequence ID" value="XM_034243271.2"/>
</dbReference>
<keyword evidence="6" id="KW-0221">Differentiation</keyword>
<evidence type="ECO:0000256" key="4">
    <source>
        <dbReference type="ARBA" id="ARBA00022604"/>
    </source>
</evidence>
<dbReference type="OrthoDB" id="946068at2759"/>
<gene>
    <name evidence="14 15" type="primary">LOC117564472</name>
</gene>
<dbReference type="SUPFAM" id="SSF50729">
    <property type="entry name" value="PH domain-like"/>
    <property type="match status" value="2"/>
</dbReference>
<feature type="domain" description="IRS-type PTB" evidence="12">
    <location>
        <begin position="123"/>
        <end position="237"/>
    </location>
</feature>
<dbReference type="InterPro" id="IPR001849">
    <property type="entry name" value="PH_domain"/>
</dbReference>
<dbReference type="Gene3D" id="2.30.29.30">
    <property type="entry name" value="Pleckstrin-homology domain (PH domain)/Phosphotyrosine-binding domain (PTB)"/>
    <property type="match status" value="2"/>
</dbReference>
<dbReference type="FunFam" id="2.30.29.30:FF:000441">
    <property type="entry name" value="Insulin receptor substrate 1"/>
    <property type="match status" value="1"/>
</dbReference>
<evidence type="ECO:0000256" key="10">
    <source>
        <dbReference type="SAM" id="MobiDB-lite"/>
    </source>
</evidence>
<keyword evidence="14 15" id="KW-0675">Receptor</keyword>
<dbReference type="CDD" id="cd01204">
    <property type="entry name" value="PTB_IRS"/>
    <property type="match status" value="1"/>
</dbReference>
<dbReference type="InterPro" id="IPR002404">
    <property type="entry name" value="IRS_PTB"/>
</dbReference>
<keyword evidence="5" id="KW-0677">Repeat</keyword>
<dbReference type="SMART" id="SM01244">
    <property type="entry name" value="IRS"/>
    <property type="match status" value="1"/>
</dbReference>
<feature type="compositionally biased region" description="Polar residues" evidence="10">
    <location>
        <begin position="708"/>
        <end position="729"/>
    </location>
</feature>
<evidence type="ECO:0000256" key="2">
    <source>
        <dbReference type="ARBA" id="ARBA00015710"/>
    </source>
</evidence>
<dbReference type="GO" id="GO:0005886">
    <property type="term" value="C:plasma membrane"/>
    <property type="evidence" value="ECO:0007669"/>
    <property type="project" value="TreeGrafter"/>
</dbReference>
<evidence type="ECO:0000313" key="15">
    <source>
        <dbReference type="RefSeq" id="XP_034099162.1"/>
    </source>
</evidence>
<dbReference type="InterPro" id="IPR011993">
    <property type="entry name" value="PH-like_dom_sf"/>
</dbReference>
<keyword evidence="13" id="KW-1185">Reference proteome</keyword>
<dbReference type="GO" id="GO:0005829">
    <property type="term" value="C:cytosol"/>
    <property type="evidence" value="ECO:0007669"/>
    <property type="project" value="TreeGrafter"/>
</dbReference>
<dbReference type="PANTHER" id="PTHR10614:SF13">
    <property type="entry name" value="INSULIN RECEPTOR SUBSTRATE 1"/>
    <property type="match status" value="1"/>
</dbReference>
<evidence type="ECO:0000259" key="12">
    <source>
        <dbReference type="PROSITE" id="PS51064"/>
    </source>
</evidence>
<dbReference type="AlphaFoldDB" id="A0A6P8W697"/>
<dbReference type="GO" id="GO:0005158">
    <property type="term" value="F:insulin receptor binding"/>
    <property type="evidence" value="ECO:0007669"/>
    <property type="project" value="InterPro"/>
</dbReference>
<dbReference type="PRINTS" id="PR00628">
    <property type="entry name" value="INSULINRSI"/>
</dbReference>
<feature type="region of interest" description="Disordered" evidence="10">
    <location>
        <begin position="326"/>
        <end position="360"/>
    </location>
</feature>
<reference evidence="14 15" key="1">
    <citation type="submission" date="2025-04" db="UniProtKB">
        <authorList>
            <consortium name="RefSeq"/>
        </authorList>
    </citation>
    <scope>IDENTIFICATION</scope>
    <source>
        <strain evidence="14 15">15112-1751.03</strain>
        <tissue evidence="14 15">Whole Adult</tissue>
    </source>
</reference>
<dbReference type="GeneID" id="117564472"/>
<keyword evidence="7" id="KW-0896">Oogenesis</keyword>
<feature type="compositionally biased region" description="Low complexity" evidence="10">
    <location>
        <begin position="764"/>
        <end position="778"/>
    </location>
</feature>
<dbReference type="GO" id="GO:0048477">
    <property type="term" value="P:oogenesis"/>
    <property type="evidence" value="ECO:0007669"/>
    <property type="project" value="UniProtKB-KW"/>
</dbReference>
<dbReference type="GO" id="GO:0008286">
    <property type="term" value="P:insulin receptor signaling pathway"/>
    <property type="evidence" value="ECO:0007669"/>
    <property type="project" value="InterPro"/>
</dbReference>
<keyword evidence="4" id="KW-0341">Growth regulation</keyword>
<dbReference type="Proteomes" id="UP000515160">
    <property type="component" value="Chromosome 2L"/>
</dbReference>
<dbReference type="InterPro" id="IPR039011">
    <property type="entry name" value="IRS"/>
</dbReference>
<feature type="domain" description="PH" evidence="11">
    <location>
        <begin position="9"/>
        <end position="110"/>
    </location>
</feature>
<dbReference type="PANTHER" id="PTHR10614">
    <property type="entry name" value="INSULIN RECEPTOR SUBSTRATE"/>
    <property type="match status" value="1"/>
</dbReference>
<evidence type="ECO:0000313" key="13">
    <source>
        <dbReference type="Proteomes" id="UP000515160"/>
    </source>
</evidence>
<evidence type="ECO:0000256" key="9">
    <source>
        <dbReference type="ARBA" id="ARBA00046145"/>
    </source>
</evidence>
<evidence type="ECO:0000256" key="6">
    <source>
        <dbReference type="ARBA" id="ARBA00022782"/>
    </source>
</evidence>
<feature type="region of interest" description="Disordered" evidence="10">
    <location>
        <begin position="697"/>
        <end position="779"/>
    </location>
</feature>
<dbReference type="SMART" id="SM00310">
    <property type="entry name" value="PTBI"/>
    <property type="match status" value="1"/>
</dbReference>
<dbReference type="SMART" id="SM00233">
    <property type="entry name" value="PH"/>
    <property type="match status" value="1"/>
</dbReference>
<dbReference type="RefSeq" id="XP_034099161.1">
    <property type="nucleotide sequence ID" value="XM_034243270.2"/>
</dbReference>
<evidence type="ECO:0000256" key="7">
    <source>
        <dbReference type="ARBA" id="ARBA00022943"/>
    </source>
</evidence>
<accession>A0A6P8W697</accession>
<evidence type="ECO:0000256" key="8">
    <source>
        <dbReference type="ARBA" id="ARBA00033282"/>
    </source>
</evidence>
<dbReference type="FunFam" id="2.30.29.30:FF:000457">
    <property type="entry name" value="Insulin receptor substrate 1"/>
    <property type="match status" value="1"/>
</dbReference>
<sequence>MMASMSDNGLVLSGYQKKLKTMKKKFFVLYKDTTNNAARLEYYDTEKKFIQCAEPKRVIYLKSCFNINRRTDTKHQFVLGLSLKEGGFGIVLNSENDLKKWLDNLLSIQRDHAFRSDQAFIPYEYVWQVVVQRKGMSESARITGSYHCCLKATSLTFKCMGSEKLPNGEDRLDNAEILLTTIRRCGHASPQCIFFMELGRQSALGSGELWMETEDATIAKKMHDTILQAMSAKTESNMNLLNVYKGKTDLSNEPMRKRSSSATEASKPINVLHKRQNPIEIRNSFSPQYNSYGRERCDSLPTRNRTLSECSNQTYSALKHGHRCNTISGSRPHAAQRHSDSPPMTTPMKCSESEESSVSIDEADDKDMFDPYRINSRSSKGIIPEENLDDDLVVVDNSKMSRINENFENYISMTPIKTTYENINANHVNHCIGSNAMIGVADEDLNFAFPEHSPEKLAKDAEVDNQYERPMRAYSIGNKVEHTKLNKVLGNLNEVDNSSTRVRAYSVGSKSKIPRCDIQRGVLFSKGKKGHKGSHFNVSVDMQAYNDVGFNTPREIKSTSAPLLNPKQYINTDRMSDLMEIDFSNPVSTPSSNTLLSQPQKSSTKNFQIANLTQTTNIPPNPYSMSSGNIKQMELQRQEEPAYPTLPYPTPTKCAETPTDNGYLEMKPVGITPSNSKPNNYCLEDQILRLRLQNSSAMPVPSSKPMDTLNSNEKSPTQGSTSPLKNNIRSFMMDRKIENRPPDTSTELSKPAHLSPTNEKFKSPQHPHQQQPQQQQQQIDENTKLENKCENTISNFAATVGRKLIHSISNEDYSKNMNKPQEAGDSKDVGYQILQIKSDSSLISKKKNQRPIYKPQCGRQFLLEGVNSADEKVLKPIAHPPNAPSLNNKLIAATDLKESKAEPLLNKDENESATSTGPCEQHALYYASLDLPQSSGQITSKCLKNNASCESPPVAVSFDNRNSYAKIDFDQSDSSSASSKIFNV</sequence>
<evidence type="ECO:0000256" key="5">
    <source>
        <dbReference type="ARBA" id="ARBA00022737"/>
    </source>
</evidence>
<name>A0A6P8W697_DROAB</name>
<evidence type="ECO:0000313" key="14">
    <source>
        <dbReference type="RefSeq" id="XP_034099161.1"/>
    </source>
</evidence>
<comment type="function">
    <text evidence="9">Activates phosphatidylinositol 3-kinase when bound to the regulatory p85 subunit. May mediate the control of various cellular processes by insulin-like peptides. When phosphorylated by the insulin receptor binds specifically to various cellular proteins containing SH2 domains. Involved in control of cell proliferation, cell size, and body and organ growth throughout development. Also has a role in a signaling pathway controlling the physiological response required to endure periods of low nutrient conditions. Insulin/insulin-like growth factor (IGF) signaling pathway has a role in regulating aging and is necessary in the ovary for vitellogenic maturation.</text>
</comment>
<evidence type="ECO:0000259" key="11">
    <source>
        <dbReference type="PROSITE" id="PS50003"/>
    </source>
</evidence>
<evidence type="ECO:0000256" key="3">
    <source>
        <dbReference type="ARBA" id="ARBA00022553"/>
    </source>
</evidence>
<organism evidence="13 14">
    <name type="scientific">Drosophila albomicans</name>
    <name type="common">Fruit fly</name>
    <dbReference type="NCBI Taxonomy" id="7291"/>
    <lineage>
        <taxon>Eukaryota</taxon>
        <taxon>Metazoa</taxon>
        <taxon>Ecdysozoa</taxon>
        <taxon>Arthropoda</taxon>
        <taxon>Hexapoda</taxon>
        <taxon>Insecta</taxon>
        <taxon>Pterygota</taxon>
        <taxon>Neoptera</taxon>
        <taxon>Endopterygota</taxon>
        <taxon>Diptera</taxon>
        <taxon>Brachycera</taxon>
        <taxon>Muscomorpha</taxon>
        <taxon>Ephydroidea</taxon>
        <taxon>Drosophilidae</taxon>
        <taxon>Drosophila</taxon>
    </lineage>
</organism>
<comment type="subunit">
    <text evidence="1">Bindings to phosphatidylinositol 3-kinase and SHP2.</text>
</comment>
<feature type="compositionally biased region" description="Basic and acidic residues" evidence="10">
    <location>
        <begin position="732"/>
        <end position="741"/>
    </location>
</feature>
<feature type="region of interest" description="Disordered" evidence="10">
    <location>
        <begin position="250"/>
        <end position="270"/>
    </location>
</feature>
<dbReference type="PROSITE" id="PS51064">
    <property type="entry name" value="IRS_PTB"/>
    <property type="match status" value="1"/>
</dbReference>
<proteinExistence type="predicted"/>
<dbReference type="GO" id="GO:0043548">
    <property type="term" value="F:phosphatidylinositol 3-kinase binding"/>
    <property type="evidence" value="ECO:0007669"/>
    <property type="project" value="TreeGrafter"/>
</dbReference>
<protein>
    <recommendedName>
        <fullName evidence="2">Insulin receptor substrate 1</fullName>
    </recommendedName>
    <alternativeName>
        <fullName evidence="8">Protein chico</fullName>
    </alternativeName>
</protein>
<dbReference type="PROSITE" id="PS50003">
    <property type="entry name" value="PH_DOMAIN"/>
    <property type="match status" value="1"/>
</dbReference>
<keyword evidence="3" id="KW-0597">Phosphoprotein</keyword>
<dbReference type="CTD" id="30067"/>
<evidence type="ECO:0000256" key="1">
    <source>
        <dbReference type="ARBA" id="ARBA00011440"/>
    </source>
</evidence>
<dbReference type="Pfam" id="PF02174">
    <property type="entry name" value="IRS"/>
    <property type="match status" value="1"/>
</dbReference>